<dbReference type="InterPro" id="IPR004244">
    <property type="entry name" value="Transposase_22"/>
</dbReference>
<comment type="caution">
    <text evidence="3">The sequence shown here is derived from an EMBL/GenBank/DDBJ whole genome shotgun (WGS) entry which is preliminary data.</text>
</comment>
<name>A0A9D2XJP1_NOTFU</name>
<sequence length="266" mass="30923">MSLKDHAYCVEMSGEKSVSGSKRVAPPTTPNKPQVQSKKKNRTEEDKETEDGDSTLIKILNAVTNLSDRFDMQENKLESLATKMEEQHSMLTELKKEVAENKSKTTLLESELVKVREELLATKEKCKEQERYKRRWNLRLKGVSEKDNEDIKGTVTAILNKIAPGVPWSFQDMVDTVHRIGKKDALHTRQVIIQFVKRECRDLIWKLSKNCDVCKKNGLRFAEDLIQEDREARRLLWPKVKEAREKNKRAYFRGPFAFIENTQIFP</sequence>
<evidence type="ECO:0000256" key="1">
    <source>
        <dbReference type="SAM" id="Coils"/>
    </source>
</evidence>
<dbReference type="KEGG" id="nfu:107395371"/>
<evidence type="ECO:0000313" key="3">
    <source>
        <dbReference type="EMBL" id="KAF7203375.1"/>
    </source>
</evidence>
<feature type="coiled-coil region" evidence="1">
    <location>
        <begin position="63"/>
        <end position="97"/>
    </location>
</feature>
<organism evidence="3 4">
    <name type="scientific">Nothobranchius furzeri</name>
    <name type="common">Turquoise killifish</name>
    <dbReference type="NCBI Taxonomy" id="105023"/>
    <lineage>
        <taxon>Eukaryota</taxon>
        <taxon>Metazoa</taxon>
        <taxon>Chordata</taxon>
        <taxon>Craniata</taxon>
        <taxon>Vertebrata</taxon>
        <taxon>Euteleostomi</taxon>
        <taxon>Actinopterygii</taxon>
        <taxon>Neopterygii</taxon>
        <taxon>Teleostei</taxon>
        <taxon>Neoteleostei</taxon>
        <taxon>Acanthomorphata</taxon>
        <taxon>Ovalentaria</taxon>
        <taxon>Atherinomorphae</taxon>
        <taxon>Cyprinodontiformes</taxon>
        <taxon>Nothobranchiidae</taxon>
        <taxon>Nothobranchius</taxon>
    </lineage>
</organism>
<accession>A0A9D2XJP1</accession>
<protein>
    <submittedName>
        <fullName evidence="3">LOC107395371-like protein</fullName>
    </submittedName>
</protein>
<keyword evidence="1" id="KW-0175">Coiled coil</keyword>
<reference evidence="3" key="1">
    <citation type="submission" date="2020-03" db="EMBL/GenBank/DDBJ databases">
        <title>Intra-Species Differences in Population Size shape Life History and Genome Evolution.</title>
        <authorList>
            <person name="Willemsen D."/>
            <person name="Cui R."/>
            <person name="Valenzano D.R."/>
        </authorList>
    </citation>
    <scope>NUCLEOTIDE SEQUENCE</scope>
    <source>
        <strain evidence="3">GRZ</strain>
        <tissue evidence="3">Whole</tissue>
    </source>
</reference>
<evidence type="ECO:0000256" key="2">
    <source>
        <dbReference type="SAM" id="MobiDB-lite"/>
    </source>
</evidence>
<dbReference type="PANTHER" id="PTHR11505">
    <property type="entry name" value="L1 TRANSPOSABLE ELEMENT-RELATED"/>
    <property type="match status" value="1"/>
</dbReference>
<proteinExistence type="predicted"/>
<dbReference type="EMBL" id="JAAVVJ010000017">
    <property type="protein sequence ID" value="KAF7203375.1"/>
    <property type="molecule type" value="Genomic_DNA"/>
</dbReference>
<dbReference type="Gene3D" id="3.30.70.1820">
    <property type="entry name" value="L1 transposable element, RRM domain"/>
    <property type="match status" value="1"/>
</dbReference>
<evidence type="ECO:0000313" key="4">
    <source>
        <dbReference type="Proteomes" id="UP000822369"/>
    </source>
</evidence>
<gene>
    <name evidence="3" type="ORF">G4P62_017820</name>
</gene>
<feature type="region of interest" description="Disordered" evidence="2">
    <location>
        <begin position="11"/>
        <end position="53"/>
    </location>
</feature>
<dbReference type="Proteomes" id="UP000822369">
    <property type="component" value="Chromosome 17"/>
</dbReference>
<dbReference type="AlphaFoldDB" id="A0A9D2XJP1"/>